<accession>A0A437S810</accession>
<keyword evidence="3" id="KW-1185">Reference proteome</keyword>
<dbReference type="Proteomes" id="UP000288812">
    <property type="component" value="Unassembled WGS sequence"/>
</dbReference>
<evidence type="ECO:0000313" key="3">
    <source>
        <dbReference type="Proteomes" id="UP000288812"/>
    </source>
</evidence>
<proteinExistence type="predicted"/>
<evidence type="ECO:0000259" key="1">
    <source>
        <dbReference type="Pfam" id="PF07872"/>
    </source>
</evidence>
<dbReference type="InterPro" id="IPR012454">
    <property type="entry name" value="DUF1659"/>
</dbReference>
<feature type="domain" description="DUF1659" evidence="1">
    <location>
        <begin position="2"/>
        <end position="72"/>
    </location>
</feature>
<organism evidence="2 3">
    <name type="scientific">Anaerosphaera multitolerans</name>
    <dbReference type="NCBI Taxonomy" id="2487351"/>
    <lineage>
        <taxon>Bacteria</taxon>
        <taxon>Bacillati</taxon>
        <taxon>Bacillota</taxon>
        <taxon>Tissierellia</taxon>
        <taxon>Tissierellales</taxon>
        <taxon>Peptoniphilaceae</taxon>
        <taxon>Anaerosphaera</taxon>
    </lineage>
</organism>
<protein>
    <submittedName>
        <fullName evidence="2">DUF1659 domain-containing protein</fullName>
    </submittedName>
</protein>
<dbReference type="RefSeq" id="WP_127724046.1">
    <property type="nucleotide sequence ID" value="NZ_RLIH01000004.1"/>
</dbReference>
<dbReference type="AlphaFoldDB" id="A0A437S810"/>
<sequence>MAVENILSTKLKVEFDDGFYDSGKQKLKTKTFSNVNPQAELSALYNTAESLGNFSTREALGFKKVVESELVEG</sequence>
<comment type="caution">
    <text evidence="2">The sequence shown here is derived from an EMBL/GenBank/DDBJ whole genome shotgun (WGS) entry which is preliminary data.</text>
</comment>
<dbReference type="OrthoDB" id="1708274at2"/>
<reference evidence="2 3" key="1">
    <citation type="submission" date="2018-11" db="EMBL/GenBank/DDBJ databases">
        <title>Genome sequencing and assembly of Anaerosphaera sp. nov., GS7-6-2.</title>
        <authorList>
            <person name="Rettenmaier R."/>
            <person name="Liebl W."/>
            <person name="Zverlov V."/>
        </authorList>
    </citation>
    <scope>NUCLEOTIDE SEQUENCE [LARGE SCALE GENOMIC DNA]</scope>
    <source>
        <strain evidence="2 3">GS7-6-2</strain>
    </source>
</reference>
<evidence type="ECO:0000313" key="2">
    <source>
        <dbReference type="EMBL" id="RVU55048.1"/>
    </source>
</evidence>
<name>A0A437S810_9FIRM</name>
<dbReference type="EMBL" id="RLIH01000004">
    <property type="protein sequence ID" value="RVU55048.1"/>
    <property type="molecule type" value="Genomic_DNA"/>
</dbReference>
<gene>
    <name evidence="2" type="ORF">EF514_03940</name>
</gene>
<dbReference type="Pfam" id="PF07872">
    <property type="entry name" value="DUF1659"/>
    <property type="match status" value="1"/>
</dbReference>